<feature type="transmembrane region" description="Helical" evidence="2">
    <location>
        <begin position="6"/>
        <end position="30"/>
    </location>
</feature>
<dbReference type="AlphaFoldDB" id="A0A7S2TAL9"/>
<dbReference type="EMBL" id="HBHN01002397">
    <property type="protein sequence ID" value="CAD9723777.1"/>
    <property type="molecule type" value="Transcribed_RNA"/>
</dbReference>
<feature type="domain" description="Cytochrome b5 heme-binding" evidence="3">
    <location>
        <begin position="56"/>
        <end position="150"/>
    </location>
</feature>
<evidence type="ECO:0000313" key="5">
    <source>
        <dbReference type="EMBL" id="CAD9723776.1"/>
    </source>
</evidence>
<keyword evidence="2" id="KW-0472">Membrane</keyword>
<dbReference type="Pfam" id="PF00173">
    <property type="entry name" value="Cyt-b5"/>
    <property type="match status" value="1"/>
</dbReference>
<name>A0A7S2TAL9_PROMC</name>
<dbReference type="Gene3D" id="3.10.120.10">
    <property type="entry name" value="Cytochrome b5-like heme/steroid binding domain"/>
    <property type="match status" value="1"/>
</dbReference>
<comment type="similarity">
    <text evidence="1">Belongs to the cytochrome b5 family. MAPR subfamily.</text>
</comment>
<dbReference type="InterPro" id="IPR050577">
    <property type="entry name" value="MAPR/NEUFC/NENF-like"/>
</dbReference>
<evidence type="ECO:0000259" key="3">
    <source>
        <dbReference type="SMART" id="SM01117"/>
    </source>
</evidence>
<accession>A0A7S2TAL9</accession>
<gene>
    <name evidence="4" type="ORF">PMIC02512_LOCUS792</name>
    <name evidence="5" type="ORF">PMIC02512_LOCUS793</name>
    <name evidence="6" type="ORF">PMIC02512_LOCUS794</name>
    <name evidence="7" type="ORF">PMIC02512_LOCUS795</name>
</gene>
<dbReference type="EMBL" id="HBHN01002396">
    <property type="protein sequence ID" value="CAD9723776.1"/>
    <property type="molecule type" value="Transcribed_RNA"/>
</dbReference>
<reference evidence="6" key="1">
    <citation type="submission" date="2021-01" db="EMBL/GenBank/DDBJ databases">
        <authorList>
            <person name="Corre E."/>
            <person name="Pelletier E."/>
            <person name="Niang G."/>
            <person name="Scheremetjew M."/>
            <person name="Finn R."/>
            <person name="Kale V."/>
            <person name="Holt S."/>
            <person name="Cochrane G."/>
            <person name="Meng A."/>
            <person name="Brown T."/>
            <person name="Cohen L."/>
        </authorList>
    </citation>
    <scope>NUCLEOTIDE SEQUENCE</scope>
    <source>
        <strain evidence="6">CCCM 845</strain>
    </source>
</reference>
<keyword evidence="2" id="KW-1133">Transmembrane helix</keyword>
<evidence type="ECO:0000313" key="4">
    <source>
        <dbReference type="EMBL" id="CAD9723775.1"/>
    </source>
</evidence>
<sequence length="151" mass="17511">MGLRDAIFSYSGAATTAAIVAIWWLVSDLLEERRQSRRRKEWLEYVAKMRLEPREWREKDLREYNGEDPQRPLLIGVDGEVFNVWAGRNFYGADAPYGSFAGRDATRLLAKYIVDDADDDGEPLTAEELDTLESWKELFRYKYEHVGTLLA</sequence>
<dbReference type="GO" id="GO:0016020">
    <property type="term" value="C:membrane"/>
    <property type="evidence" value="ECO:0007669"/>
    <property type="project" value="TreeGrafter"/>
</dbReference>
<keyword evidence="2" id="KW-0812">Transmembrane</keyword>
<dbReference type="EMBL" id="HBHN01002395">
    <property type="protein sequence ID" value="CAD9723775.1"/>
    <property type="molecule type" value="Transcribed_RNA"/>
</dbReference>
<dbReference type="SMART" id="SM01117">
    <property type="entry name" value="Cyt-b5"/>
    <property type="match status" value="1"/>
</dbReference>
<dbReference type="EMBL" id="HBHN01002400">
    <property type="protein sequence ID" value="CAD9723778.1"/>
    <property type="molecule type" value="Transcribed_RNA"/>
</dbReference>
<dbReference type="PANTHER" id="PTHR10281">
    <property type="entry name" value="MEMBRANE-ASSOCIATED PROGESTERONE RECEPTOR COMPONENT-RELATED"/>
    <property type="match status" value="1"/>
</dbReference>
<dbReference type="InterPro" id="IPR036400">
    <property type="entry name" value="Cyt_B5-like_heme/steroid_sf"/>
</dbReference>
<proteinExistence type="inferred from homology"/>
<evidence type="ECO:0000256" key="2">
    <source>
        <dbReference type="SAM" id="Phobius"/>
    </source>
</evidence>
<dbReference type="SUPFAM" id="SSF55856">
    <property type="entry name" value="Cytochrome b5-like heme/steroid binding domain"/>
    <property type="match status" value="1"/>
</dbReference>
<dbReference type="InterPro" id="IPR001199">
    <property type="entry name" value="Cyt_B5-like_heme/steroid-bd"/>
</dbReference>
<protein>
    <recommendedName>
        <fullName evidence="3">Cytochrome b5 heme-binding domain-containing protein</fullName>
    </recommendedName>
</protein>
<evidence type="ECO:0000313" key="7">
    <source>
        <dbReference type="EMBL" id="CAD9723778.1"/>
    </source>
</evidence>
<dbReference type="PANTHER" id="PTHR10281:SF76">
    <property type="entry name" value="CALCUTTA CUP-RELATED"/>
    <property type="match status" value="1"/>
</dbReference>
<evidence type="ECO:0000256" key="1">
    <source>
        <dbReference type="ARBA" id="ARBA00038357"/>
    </source>
</evidence>
<dbReference type="GO" id="GO:0012505">
    <property type="term" value="C:endomembrane system"/>
    <property type="evidence" value="ECO:0007669"/>
    <property type="project" value="TreeGrafter"/>
</dbReference>
<organism evidence="6">
    <name type="scientific">Prorocentrum micans</name>
    <name type="common">Red tide dinoflagellate</name>
    <dbReference type="NCBI Taxonomy" id="2945"/>
    <lineage>
        <taxon>Eukaryota</taxon>
        <taxon>Sar</taxon>
        <taxon>Alveolata</taxon>
        <taxon>Dinophyceae</taxon>
        <taxon>Prorocentrales</taxon>
        <taxon>Prorocentraceae</taxon>
        <taxon>Prorocentrum</taxon>
    </lineage>
</organism>
<evidence type="ECO:0000313" key="6">
    <source>
        <dbReference type="EMBL" id="CAD9723777.1"/>
    </source>
</evidence>